<organism evidence="2 3">
    <name type="scientific">Corchorus olitorius</name>
    <dbReference type="NCBI Taxonomy" id="93759"/>
    <lineage>
        <taxon>Eukaryota</taxon>
        <taxon>Viridiplantae</taxon>
        <taxon>Streptophyta</taxon>
        <taxon>Embryophyta</taxon>
        <taxon>Tracheophyta</taxon>
        <taxon>Spermatophyta</taxon>
        <taxon>Magnoliopsida</taxon>
        <taxon>eudicotyledons</taxon>
        <taxon>Gunneridae</taxon>
        <taxon>Pentapetalae</taxon>
        <taxon>rosids</taxon>
        <taxon>malvids</taxon>
        <taxon>Malvales</taxon>
        <taxon>Malvaceae</taxon>
        <taxon>Grewioideae</taxon>
        <taxon>Apeibeae</taxon>
        <taxon>Corchorus</taxon>
    </lineage>
</organism>
<gene>
    <name evidence="2" type="ORF">COLO4_34129</name>
</gene>
<evidence type="ECO:0000313" key="3">
    <source>
        <dbReference type="Proteomes" id="UP000187203"/>
    </source>
</evidence>
<dbReference type="EMBL" id="AWUE01022088">
    <property type="protein sequence ID" value="OMO59630.1"/>
    <property type="molecule type" value="Genomic_DNA"/>
</dbReference>
<proteinExistence type="predicted"/>
<keyword evidence="1" id="KW-0732">Signal</keyword>
<protein>
    <submittedName>
        <fullName evidence="2">Uncharacterized protein</fullName>
    </submittedName>
</protein>
<dbReference type="OrthoDB" id="1745678at2759"/>
<evidence type="ECO:0000256" key="1">
    <source>
        <dbReference type="SAM" id="SignalP"/>
    </source>
</evidence>
<feature type="signal peptide" evidence="1">
    <location>
        <begin position="1"/>
        <end position="22"/>
    </location>
</feature>
<accession>A0A1R3GNN2</accession>
<reference evidence="3" key="1">
    <citation type="submission" date="2013-09" db="EMBL/GenBank/DDBJ databases">
        <title>Corchorus olitorius genome sequencing.</title>
        <authorList>
            <person name="Alam M."/>
            <person name="Haque M.S."/>
            <person name="Islam M.S."/>
            <person name="Emdad E.M."/>
            <person name="Islam M.M."/>
            <person name="Ahmed B."/>
            <person name="Halim A."/>
            <person name="Hossen Q.M.M."/>
            <person name="Hossain M.Z."/>
            <person name="Ahmed R."/>
            <person name="Khan M.M."/>
            <person name="Islam R."/>
            <person name="Rashid M.M."/>
            <person name="Khan S.A."/>
            <person name="Rahman M.S."/>
            <person name="Alam M."/>
            <person name="Yahiya A.S."/>
            <person name="Khan M.S."/>
            <person name="Azam M.S."/>
            <person name="Haque T."/>
            <person name="Lashkar M.Z.H."/>
            <person name="Akhand A.I."/>
            <person name="Morshed G."/>
            <person name="Roy S."/>
            <person name="Uddin K.S."/>
            <person name="Rabeya T."/>
            <person name="Hossain A.S."/>
            <person name="Chowdhury A."/>
            <person name="Snigdha A.R."/>
            <person name="Mortoza M.S."/>
            <person name="Matin S.A."/>
            <person name="Hoque S.M.E."/>
            <person name="Islam M.K."/>
            <person name="Roy D.K."/>
            <person name="Haider R."/>
            <person name="Moosa M.M."/>
            <person name="Elias S.M."/>
            <person name="Hasan A.M."/>
            <person name="Jahan S."/>
            <person name="Shafiuddin M."/>
            <person name="Mahmood N."/>
            <person name="Shommy N.S."/>
        </authorList>
    </citation>
    <scope>NUCLEOTIDE SEQUENCE [LARGE SCALE GENOMIC DNA]</scope>
    <source>
        <strain evidence="3">cv. O-4</strain>
    </source>
</reference>
<comment type="caution">
    <text evidence="2">The sequence shown here is derived from an EMBL/GenBank/DDBJ whole genome shotgun (WGS) entry which is preliminary data.</text>
</comment>
<dbReference type="AlphaFoldDB" id="A0A1R3GNN2"/>
<sequence length="119" mass="13168">MSFAPLRFLSRLIVLVVQVLTGLNLSIKKTYISLDGQWFMDDCNSGCPIENSQQIDRIGALLRVEEGKRGVWCVLRDFRRTKTVDDDRRMRLSLAEQSGGGRAMGAVVGHEAISGAALD</sequence>
<feature type="chain" id="PRO_5013317530" evidence="1">
    <location>
        <begin position="23"/>
        <end position="119"/>
    </location>
</feature>
<dbReference type="Proteomes" id="UP000187203">
    <property type="component" value="Unassembled WGS sequence"/>
</dbReference>
<evidence type="ECO:0000313" key="2">
    <source>
        <dbReference type="EMBL" id="OMO59630.1"/>
    </source>
</evidence>
<name>A0A1R3GNN2_9ROSI</name>
<keyword evidence="3" id="KW-1185">Reference proteome</keyword>